<comment type="similarity">
    <text evidence="2">Belongs to the GSP F family.</text>
</comment>
<dbReference type="InterPro" id="IPR042094">
    <property type="entry name" value="T2SS_GspF_sf"/>
</dbReference>
<dbReference type="InterPro" id="IPR003004">
    <property type="entry name" value="GspF/PilC"/>
</dbReference>
<evidence type="ECO:0000313" key="10">
    <source>
        <dbReference type="EMBL" id="OGK31042.1"/>
    </source>
</evidence>
<dbReference type="GO" id="GO:0005886">
    <property type="term" value="C:plasma membrane"/>
    <property type="evidence" value="ECO:0007669"/>
    <property type="project" value="UniProtKB-SubCell"/>
</dbReference>
<evidence type="ECO:0000259" key="9">
    <source>
        <dbReference type="Pfam" id="PF00482"/>
    </source>
</evidence>
<feature type="domain" description="Type II secretion system protein GspF" evidence="9">
    <location>
        <begin position="269"/>
        <end position="390"/>
    </location>
</feature>
<evidence type="ECO:0000256" key="7">
    <source>
        <dbReference type="ARBA" id="ARBA00023136"/>
    </source>
</evidence>
<dbReference type="Gene3D" id="1.20.81.30">
    <property type="entry name" value="Type II secretion system (T2SS), domain F"/>
    <property type="match status" value="2"/>
</dbReference>
<keyword evidence="3" id="KW-1003">Cell membrane</keyword>
<keyword evidence="4" id="KW-0997">Cell inner membrane</keyword>
<protein>
    <recommendedName>
        <fullName evidence="9">Type II secretion system protein GspF domain-containing protein</fullName>
    </recommendedName>
</protein>
<evidence type="ECO:0000256" key="4">
    <source>
        <dbReference type="ARBA" id="ARBA00022519"/>
    </source>
</evidence>
<dbReference type="Pfam" id="PF00482">
    <property type="entry name" value="T2SSF"/>
    <property type="match status" value="2"/>
</dbReference>
<evidence type="ECO:0000256" key="1">
    <source>
        <dbReference type="ARBA" id="ARBA00004429"/>
    </source>
</evidence>
<dbReference type="PRINTS" id="PR00812">
    <property type="entry name" value="BCTERIALGSPF"/>
</dbReference>
<dbReference type="PANTHER" id="PTHR30012">
    <property type="entry name" value="GENERAL SECRETION PATHWAY PROTEIN"/>
    <property type="match status" value="1"/>
</dbReference>
<feature type="transmembrane region" description="Helical" evidence="8">
    <location>
        <begin position="371"/>
        <end position="392"/>
    </location>
</feature>
<feature type="transmembrane region" description="Helical" evidence="8">
    <location>
        <begin position="207"/>
        <end position="233"/>
    </location>
</feature>
<comment type="caution">
    <text evidence="10">The sequence shown here is derived from an EMBL/GenBank/DDBJ whole genome shotgun (WGS) entry which is preliminary data.</text>
</comment>
<accession>A0A1F7HJW0</accession>
<feature type="transmembrane region" description="Helical" evidence="8">
    <location>
        <begin position="165"/>
        <end position="187"/>
    </location>
</feature>
<name>A0A1F7HJW0_9BACT</name>
<feature type="domain" description="Type II secretion system protein GspF" evidence="9">
    <location>
        <begin position="65"/>
        <end position="188"/>
    </location>
</feature>
<keyword evidence="6 8" id="KW-1133">Transmembrane helix</keyword>
<evidence type="ECO:0000313" key="11">
    <source>
        <dbReference type="Proteomes" id="UP000177199"/>
    </source>
</evidence>
<dbReference type="Proteomes" id="UP000177199">
    <property type="component" value="Unassembled WGS sequence"/>
</dbReference>
<organism evidence="10 11">
    <name type="scientific">Candidatus Roizmanbacteria bacterium RIFCSPHIGHO2_12_FULL_33_9</name>
    <dbReference type="NCBI Taxonomy" id="1802045"/>
    <lineage>
        <taxon>Bacteria</taxon>
        <taxon>Candidatus Roizmaniibacteriota</taxon>
    </lineage>
</organism>
<dbReference type="FunFam" id="1.20.81.30:FF:000001">
    <property type="entry name" value="Type II secretion system protein F"/>
    <property type="match status" value="2"/>
</dbReference>
<keyword evidence="5 8" id="KW-0812">Transmembrane</keyword>
<evidence type="ECO:0000256" key="3">
    <source>
        <dbReference type="ARBA" id="ARBA00022475"/>
    </source>
</evidence>
<dbReference type="PANTHER" id="PTHR30012:SF0">
    <property type="entry name" value="TYPE II SECRETION SYSTEM PROTEIN F-RELATED"/>
    <property type="match status" value="1"/>
</dbReference>
<comment type="subcellular location">
    <subcellularLocation>
        <location evidence="1">Cell inner membrane</location>
        <topology evidence="1">Multi-pass membrane protein</topology>
    </subcellularLocation>
</comment>
<dbReference type="AlphaFoldDB" id="A0A1F7HJW0"/>
<gene>
    <name evidence="10" type="ORF">A3F29_03245</name>
</gene>
<reference evidence="10 11" key="1">
    <citation type="journal article" date="2016" name="Nat. Commun.">
        <title>Thousands of microbial genomes shed light on interconnected biogeochemical processes in an aquifer system.</title>
        <authorList>
            <person name="Anantharaman K."/>
            <person name="Brown C.T."/>
            <person name="Hug L.A."/>
            <person name="Sharon I."/>
            <person name="Castelle C.J."/>
            <person name="Probst A.J."/>
            <person name="Thomas B.C."/>
            <person name="Singh A."/>
            <person name="Wilkins M.J."/>
            <person name="Karaoz U."/>
            <person name="Brodie E.L."/>
            <person name="Williams K.H."/>
            <person name="Hubbard S.S."/>
            <person name="Banfield J.F."/>
        </authorList>
    </citation>
    <scope>NUCLEOTIDE SEQUENCE [LARGE SCALE GENOMIC DNA]</scope>
</reference>
<keyword evidence="7 8" id="KW-0472">Membrane</keyword>
<proteinExistence type="inferred from homology"/>
<dbReference type="EMBL" id="MFZV01000031">
    <property type="protein sequence ID" value="OGK31042.1"/>
    <property type="molecule type" value="Genomic_DNA"/>
</dbReference>
<evidence type="ECO:0000256" key="5">
    <source>
        <dbReference type="ARBA" id="ARBA00022692"/>
    </source>
</evidence>
<evidence type="ECO:0000256" key="6">
    <source>
        <dbReference type="ARBA" id="ARBA00022989"/>
    </source>
</evidence>
<dbReference type="InterPro" id="IPR018076">
    <property type="entry name" value="T2SS_GspF_dom"/>
</dbReference>
<evidence type="ECO:0000256" key="8">
    <source>
        <dbReference type="SAM" id="Phobius"/>
    </source>
</evidence>
<sequence>MFFTYKAIKNNKRVTAKLEADSEESVLKHLRENDYFPISIKKSTMSLSLIEKILNKVSFSDIVDFTRQLAIMLNAGLTLVDALDIIQKQIRKPTLQGMVSDINKQIKAGVSFSTVLKNYPSYFPNLYISLVKSGEASGKLSDILLRLAENLEREREFRGKLKGALVYPIVVVSAMIIVMFIMITFVVPRMLSLYKDFNIELPLNTKILLAVSTFSSSYWPIIVIVVAITLVSLRTYFKSAIGRKLLDVSLLKVPFINNIVKMAALVDSTRTLSILIGSGVSILDALDIVIETTNNLVYKESFSEVYSKIEKGQSLGNALSAESIFPPILVQMAIVGENTGHLDETLLRLSKYFEFESESAIKAMTTLIEPAVLILLGIGVAFLVLSVITPIYQLTTSFQ</sequence>
<evidence type="ECO:0000256" key="2">
    <source>
        <dbReference type="ARBA" id="ARBA00005745"/>
    </source>
</evidence>